<dbReference type="EMBL" id="LHYE01000020">
    <property type="protein sequence ID" value="KXB07013.1"/>
    <property type="molecule type" value="Genomic_DNA"/>
</dbReference>
<evidence type="ECO:0000313" key="2">
    <source>
        <dbReference type="Proteomes" id="UP000070263"/>
    </source>
</evidence>
<keyword evidence="2" id="KW-1185">Reference proteome</keyword>
<gene>
    <name evidence="1" type="ORF">AKJ51_02235</name>
</gene>
<proteinExistence type="predicted"/>
<sequence length="212" mass="24635">MNISKLYQRRIDKMTGESGQRLELDNFPCRHCEVADALKNGEVHVAQFEIDPPSLKMELQDEFDVVPALHAIEYVHERDFQPEKIEVEKLEGSNEFEEINITDYNPNELPRNYIVSYKRGSVQASELLEEYNEFLNGMDDVSFPFNLQMKGANREKLENVREKLEGKDMYHLLFGGGEGEKVDRIYFPGGVESVEGLVDDYSMYCINYKVRF</sequence>
<dbReference type="AlphaFoldDB" id="A0A133VKR1"/>
<organism evidence="1 2">
    <name type="scientific">candidate division MSBL1 archaeon SCGC-AAA382A20</name>
    <dbReference type="NCBI Taxonomy" id="1698280"/>
    <lineage>
        <taxon>Archaea</taxon>
        <taxon>Methanobacteriati</taxon>
        <taxon>Methanobacteriota</taxon>
        <taxon>candidate division MSBL1</taxon>
    </lineage>
</organism>
<accession>A0A133VKR1</accession>
<name>A0A133VKR1_9EURY</name>
<reference evidence="1 2" key="1">
    <citation type="journal article" date="2016" name="Sci. Rep.">
        <title>Metabolic traits of an uncultured archaeal lineage -MSBL1- from brine pools of the Red Sea.</title>
        <authorList>
            <person name="Mwirichia R."/>
            <person name="Alam I."/>
            <person name="Rashid M."/>
            <person name="Vinu M."/>
            <person name="Ba-Alawi W."/>
            <person name="Anthony Kamau A."/>
            <person name="Kamanda Ngugi D."/>
            <person name="Goker M."/>
            <person name="Klenk H.P."/>
            <person name="Bajic V."/>
            <person name="Stingl U."/>
        </authorList>
    </citation>
    <scope>NUCLEOTIDE SEQUENCE [LARGE SCALE GENOMIC DNA]</scope>
    <source>
        <strain evidence="1">SCGC-AAA382A20</strain>
    </source>
</reference>
<comment type="caution">
    <text evidence="1">The sequence shown here is derived from an EMBL/GenBank/DDBJ whole genome shotgun (WGS) entry which is preliminary data.</text>
</comment>
<protein>
    <submittedName>
        <fullName evidence="1">Uncharacterized protein</fullName>
    </submittedName>
</protein>
<evidence type="ECO:0000313" key="1">
    <source>
        <dbReference type="EMBL" id="KXB07013.1"/>
    </source>
</evidence>
<dbReference type="Proteomes" id="UP000070263">
    <property type="component" value="Unassembled WGS sequence"/>
</dbReference>